<dbReference type="EMBL" id="QEQK01000014">
    <property type="protein sequence ID" value="PWN55060.1"/>
    <property type="molecule type" value="Genomic_DNA"/>
</dbReference>
<comment type="caution">
    <text evidence="1">The sequence shown here is derived from an EMBL/GenBank/DDBJ whole genome shotgun (WGS) entry which is preliminary data.</text>
</comment>
<evidence type="ECO:0000313" key="2">
    <source>
        <dbReference type="Proteomes" id="UP000251800"/>
    </source>
</evidence>
<gene>
    <name evidence="1" type="ORF">DEH80_14395</name>
</gene>
<dbReference type="Proteomes" id="UP000251800">
    <property type="component" value="Unassembled WGS sequence"/>
</dbReference>
<dbReference type="AlphaFoldDB" id="A0A383XR06"/>
<keyword evidence="2" id="KW-1185">Reference proteome</keyword>
<reference evidence="1 2" key="1">
    <citation type="submission" date="2018-05" db="EMBL/GenBank/DDBJ databases">
        <title>Abyssibacter profundi OUC007T gen. nov., sp. nov, a marine bacterium isolated from seawater of the Mariana Trench.</title>
        <authorList>
            <person name="Zhou S."/>
        </authorList>
    </citation>
    <scope>NUCLEOTIDE SEQUENCE [LARGE SCALE GENOMIC DNA]</scope>
    <source>
        <strain evidence="1 2">OUC007</strain>
    </source>
</reference>
<accession>A0A383XR06</accession>
<name>A0A383XR06_9GAMM</name>
<organism evidence="1 2">
    <name type="scientific">Abyssibacter profundi</name>
    <dbReference type="NCBI Taxonomy" id="2182787"/>
    <lineage>
        <taxon>Bacteria</taxon>
        <taxon>Pseudomonadati</taxon>
        <taxon>Pseudomonadota</taxon>
        <taxon>Gammaproteobacteria</taxon>
        <taxon>Chromatiales</taxon>
        <taxon>Oceanococcaceae</taxon>
        <taxon>Abyssibacter</taxon>
    </lineage>
</organism>
<evidence type="ECO:0000313" key="1">
    <source>
        <dbReference type="EMBL" id="PWN55060.1"/>
    </source>
</evidence>
<sequence>MPPILGVRVDYRVNGRPVPEEAVASRDFIADLLGRNRLTQIVPPAGISAVTPILKLSIDHTFDKGEARSAGFQSGMTFGAADRDIRDDFSVRISLTDPRKNRRRDVLYDTGQNGVYRHAVVTRIGGSTSGLLPSDYPGAYQRMLESVVASFLKDLHVAGQESNPIIFVPDTREDP</sequence>
<proteinExistence type="predicted"/>
<protein>
    <submittedName>
        <fullName evidence="1">Uncharacterized protein</fullName>
    </submittedName>
</protein>